<dbReference type="Pfam" id="PF25598">
    <property type="entry name" value="ARM_PUB"/>
    <property type="match status" value="1"/>
</dbReference>
<evidence type="ECO:0000256" key="7">
    <source>
        <dbReference type="ARBA" id="ARBA00080558"/>
    </source>
</evidence>
<evidence type="ECO:0000259" key="10">
    <source>
        <dbReference type="PROSITE" id="PS51698"/>
    </source>
</evidence>
<dbReference type="UniPathway" id="UPA00143"/>
<keyword evidence="4" id="KW-0808">Transferase</keyword>
<evidence type="ECO:0000256" key="5">
    <source>
        <dbReference type="ARBA" id="ARBA00022737"/>
    </source>
</evidence>
<dbReference type="Gene3D" id="1.25.10.10">
    <property type="entry name" value="Leucine-rich Repeat Variant"/>
    <property type="match status" value="2"/>
</dbReference>
<dbReference type="GO" id="GO:0061630">
    <property type="term" value="F:ubiquitin protein ligase activity"/>
    <property type="evidence" value="ECO:0007669"/>
    <property type="project" value="UniProtKB-EC"/>
</dbReference>
<dbReference type="AlphaFoldDB" id="A0A199W6C2"/>
<organism evidence="11 12">
    <name type="scientific">Ananas comosus</name>
    <name type="common">Pineapple</name>
    <name type="synonym">Ananas ananas</name>
    <dbReference type="NCBI Taxonomy" id="4615"/>
    <lineage>
        <taxon>Eukaryota</taxon>
        <taxon>Viridiplantae</taxon>
        <taxon>Streptophyta</taxon>
        <taxon>Embryophyta</taxon>
        <taxon>Tracheophyta</taxon>
        <taxon>Spermatophyta</taxon>
        <taxon>Magnoliopsida</taxon>
        <taxon>Liliopsida</taxon>
        <taxon>Poales</taxon>
        <taxon>Bromeliaceae</taxon>
        <taxon>Bromelioideae</taxon>
        <taxon>Ananas</taxon>
    </lineage>
</organism>
<dbReference type="EMBL" id="LSRQ01000177">
    <property type="protein sequence ID" value="OAY84738.1"/>
    <property type="molecule type" value="Genomic_DNA"/>
</dbReference>
<dbReference type="EC" id="2.3.2.27" evidence="3"/>
<dbReference type="FunFam" id="1.25.10.10:FF:000289">
    <property type="entry name" value="RING-type E3 ubiquitin transferase"/>
    <property type="match status" value="1"/>
</dbReference>
<evidence type="ECO:0000256" key="9">
    <source>
        <dbReference type="PROSITE-ProRule" id="PRU00259"/>
    </source>
</evidence>
<evidence type="ECO:0000256" key="2">
    <source>
        <dbReference type="ARBA" id="ARBA00004906"/>
    </source>
</evidence>
<dbReference type="InterPro" id="IPR011989">
    <property type="entry name" value="ARM-like"/>
</dbReference>
<dbReference type="InterPro" id="IPR057623">
    <property type="entry name" value="PUB12-19-like_N"/>
</dbReference>
<dbReference type="PROSITE" id="PS51698">
    <property type="entry name" value="U_BOX"/>
    <property type="match status" value="1"/>
</dbReference>
<dbReference type="GO" id="GO:0007166">
    <property type="term" value="P:cell surface receptor signaling pathway"/>
    <property type="evidence" value="ECO:0007669"/>
    <property type="project" value="InterPro"/>
</dbReference>
<evidence type="ECO:0000256" key="8">
    <source>
        <dbReference type="ARBA" id="ARBA00083447"/>
    </source>
</evidence>
<dbReference type="GO" id="GO:0016567">
    <property type="term" value="P:protein ubiquitination"/>
    <property type="evidence" value="ECO:0007669"/>
    <property type="project" value="UniProtKB-UniPathway"/>
</dbReference>
<sequence length="656" mass="71089">MEGDDRRPLPSSSSAAAAAEAVVGRAAAAAEDVAAFSEYRSPYRKQLFGLSRRVRLLAPMLDELVDRLRPIPAAAAGTLEPLAEALDAARELMGFCGEGSKIFLVLEKDTVMKRFQEVSSQLEQALGQISFDDLDISDEVREQVELVHAQLKRAKERTDMSDSELHTELLSLYNRTKEVNIDPSILERLSEKLHLTTIADLKQESLSLHEMVIASGGGDPGEQIEKMSMLLKKIKDFVQTQDPEMGSVANPKSLLLDRKQKTATYERACIEKWLASGHNTCPTTQQKLVHTSLTPNYVLRSLIAQWCEANGIELPKRPCQPSNPTSSSCSSKEHANIHALLRKLSSPKPDDQRSAAGELRLLAKRNSDNRICIAEAGAIPLLINLLYTTDLRIQEHAVTALLNLSIHDDNKAGIVSSGAVPGIVNVLKNGSMEARENAAATLFSLSVVDEYKIRIGELGAIPALVSLLSEGTQRGKKDAATALFNLSIYQGNKGKAVRAGVVPLIMGLLTDPLGGMVEEAAALLAVLASHPEGKTAIGEAEAVPVLVEMIGMGSARSRENAAAVLLHLCSGEQQLKYLAQAQECGMMGSLRELAVNGTGRGKRKAVQLLERVSRFVIQQQEEQAQILTLAQAGTQFDVHDQVEHAEHPSSAVLIDR</sequence>
<dbReference type="Pfam" id="PF04564">
    <property type="entry name" value="U-box"/>
    <property type="match status" value="1"/>
</dbReference>
<comment type="pathway">
    <text evidence="2">Protein modification; protein ubiquitination.</text>
</comment>
<keyword evidence="5" id="KW-0677">Repeat</keyword>
<reference evidence="11 12" key="1">
    <citation type="journal article" date="2016" name="DNA Res.">
        <title>The draft genome of MD-2 pineapple using hybrid error correction of long reads.</title>
        <authorList>
            <person name="Redwan R.M."/>
            <person name="Saidin A."/>
            <person name="Kumar S.V."/>
        </authorList>
    </citation>
    <scope>NUCLEOTIDE SEQUENCE [LARGE SCALE GENOMIC DNA]</scope>
    <source>
        <strain evidence="12">cv. MD2</strain>
        <tissue evidence="11">Leaf</tissue>
    </source>
</reference>
<feature type="repeat" description="ARM" evidence="9">
    <location>
        <begin position="459"/>
        <end position="501"/>
    </location>
</feature>
<dbReference type="InterPro" id="IPR016024">
    <property type="entry name" value="ARM-type_fold"/>
</dbReference>
<dbReference type="PANTHER" id="PTHR23315">
    <property type="entry name" value="U BOX DOMAIN-CONTAINING"/>
    <property type="match status" value="1"/>
</dbReference>
<dbReference type="SUPFAM" id="SSF57850">
    <property type="entry name" value="RING/U-box"/>
    <property type="match status" value="1"/>
</dbReference>
<dbReference type="InterPro" id="IPR036537">
    <property type="entry name" value="Adaptor_Cbl_N_dom_sf"/>
</dbReference>
<dbReference type="PROSITE" id="PS50176">
    <property type="entry name" value="ARM_REPEAT"/>
    <property type="match status" value="2"/>
</dbReference>
<feature type="repeat" description="ARM" evidence="9">
    <location>
        <begin position="377"/>
        <end position="419"/>
    </location>
</feature>
<feature type="domain" description="U-box" evidence="10">
    <location>
        <begin position="264"/>
        <end position="313"/>
    </location>
</feature>
<dbReference type="SUPFAM" id="SSF48371">
    <property type="entry name" value="ARM repeat"/>
    <property type="match status" value="1"/>
</dbReference>
<name>A0A199W6C2_ANACO</name>
<evidence type="ECO:0000256" key="3">
    <source>
        <dbReference type="ARBA" id="ARBA00012483"/>
    </source>
</evidence>
<dbReference type="SMART" id="SM00504">
    <property type="entry name" value="Ubox"/>
    <property type="match status" value="1"/>
</dbReference>
<dbReference type="Gene3D" id="1.20.930.20">
    <property type="entry name" value="Adaptor protein Cbl, N-terminal domain"/>
    <property type="match status" value="1"/>
</dbReference>
<dbReference type="PANTHER" id="PTHR23315:SF236">
    <property type="entry name" value="E3 UBIQUITIN-PROTEIN LIGASE SPL11"/>
    <property type="match status" value="1"/>
</dbReference>
<dbReference type="Proteomes" id="UP000092600">
    <property type="component" value="Unassembled WGS sequence"/>
</dbReference>
<dbReference type="InterPro" id="IPR059179">
    <property type="entry name" value="MLKL-like_MCAfunc"/>
</dbReference>
<dbReference type="STRING" id="4615.A0A199W6C2"/>
<evidence type="ECO:0000256" key="4">
    <source>
        <dbReference type="ARBA" id="ARBA00022679"/>
    </source>
</evidence>
<dbReference type="FunFam" id="1.20.930.20:FF:000002">
    <property type="entry name" value="RING-type E3 ubiquitin transferase"/>
    <property type="match status" value="1"/>
</dbReference>
<comment type="caution">
    <text evidence="11">The sequence shown here is derived from an EMBL/GenBank/DDBJ whole genome shotgun (WGS) entry which is preliminary data.</text>
</comment>
<proteinExistence type="predicted"/>
<dbReference type="CDD" id="cd21037">
    <property type="entry name" value="MLKL_NTD"/>
    <property type="match status" value="1"/>
</dbReference>
<evidence type="ECO:0000313" key="11">
    <source>
        <dbReference type="EMBL" id="OAY84738.1"/>
    </source>
</evidence>
<dbReference type="Gene3D" id="3.30.40.10">
    <property type="entry name" value="Zinc/RING finger domain, C3HC4 (zinc finger)"/>
    <property type="match status" value="1"/>
</dbReference>
<evidence type="ECO:0000256" key="6">
    <source>
        <dbReference type="ARBA" id="ARBA00022786"/>
    </source>
</evidence>
<dbReference type="InterPro" id="IPR013083">
    <property type="entry name" value="Znf_RING/FYVE/PHD"/>
</dbReference>
<comment type="catalytic activity">
    <reaction evidence="1">
        <text>S-ubiquitinyl-[E2 ubiquitin-conjugating enzyme]-L-cysteine + [acceptor protein]-L-lysine = [E2 ubiquitin-conjugating enzyme]-L-cysteine + N(6)-ubiquitinyl-[acceptor protein]-L-lysine.</text>
        <dbReference type="EC" id="2.3.2.27"/>
    </reaction>
</comment>
<gene>
    <name evidence="11" type="ORF">ACMD2_06863</name>
</gene>
<dbReference type="InterPro" id="IPR000225">
    <property type="entry name" value="Armadillo"/>
</dbReference>
<dbReference type="Pfam" id="PF25368">
    <property type="entry name" value="PUB10_N"/>
    <property type="match status" value="1"/>
</dbReference>
<protein>
    <recommendedName>
        <fullName evidence="3">RING-type E3 ubiquitin transferase</fullName>
        <ecNumber evidence="3">2.3.2.27</ecNumber>
    </recommendedName>
    <alternativeName>
        <fullName evidence="7">Cell death-related protein SPL11</fullName>
    </alternativeName>
    <alternativeName>
        <fullName evidence="8">RING-type E3 ubiquitin transferase SPL11</fullName>
    </alternativeName>
</protein>
<accession>A0A199W6C2</accession>
<dbReference type="SMART" id="SM00185">
    <property type="entry name" value="ARM"/>
    <property type="match status" value="5"/>
</dbReference>
<evidence type="ECO:0000256" key="1">
    <source>
        <dbReference type="ARBA" id="ARBA00000900"/>
    </source>
</evidence>
<dbReference type="FunFam" id="1.25.10.10:FF:000239">
    <property type="entry name" value="RING-type E3 ubiquitin transferase"/>
    <property type="match status" value="1"/>
</dbReference>
<dbReference type="InterPro" id="IPR058678">
    <property type="entry name" value="ARM_PUB"/>
</dbReference>
<dbReference type="InterPro" id="IPR003613">
    <property type="entry name" value="Ubox_domain"/>
</dbReference>
<keyword evidence="6" id="KW-0833">Ubl conjugation pathway</keyword>
<evidence type="ECO:0000313" key="12">
    <source>
        <dbReference type="Proteomes" id="UP000092600"/>
    </source>
</evidence>